<evidence type="ECO:0000256" key="3">
    <source>
        <dbReference type="ARBA" id="ARBA00023100"/>
    </source>
</evidence>
<feature type="domain" description="Resolvase/invertase-type recombinase catalytic" evidence="6">
    <location>
        <begin position="1"/>
        <end position="135"/>
    </location>
</feature>
<evidence type="ECO:0000256" key="2">
    <source>
        <dbReference type="ARBA" id="ARBA00022908"/>
    </source>
</evidence>
<dbReference type="PANTHER" id="PTHR30461">
    <property type="entry name" value="DNA-INVERTASE FROM LAMBDOID PROPHAGE"/>
    <property type="match status" value="1"/>
</dbReference>
<geneLocation type="plasmid" evidence="7 8">
    <name>AZOBR_p3</name>
</geneLocation>
<reference evidence="7 8" key="1">
    <citation type="journal article" date="2011" name="PLoS Genet.">
        <title>Azospirillum genomes reveal transition of bacteria from aquatic to terrestrial environments.</title>
        <authorList>
            <person name="Wisniewski-Dye F."/>
            <person name="Borziak K."/>
            <person name="Khalsa-Moyers G."/>
            <person name="Alexandre G."/>
            <person name="Sukharnikov L.O."/>
            <person name="Wuichet K."/>
            <person name="Hurst G.B."/>
            <person name="McDonald W.H."/>
            <person name="Robertson J.S."/>
            <person name="Barbe V."/>
            <person name="Calteau A."/>
            <person name="Rouy Z."/>
            <person name="Mangenot S."/>
            <person name="Prigent-Combaret C."/>
            <person name="Normand P."/>
            <person name="Boyer M."/>
            <person name="Siguier P."/>
            <person name="Dessaux Y."/>
            <person name="Elmerich C."/>
            <person name="Condemine G."/>
            <person name="Krishnen G."/>
            <person name="Kennedy I."/>
            <person name="Paterson A.H."/>
            <person name="Gonzalez V."/>
            <person name="Mavingui P."/>
            <person name="Zhulin I.B."/>
        </authorList>
    </citation>
    <scope>NUCLEOTIDE SEQUENCE [LARGE SCALE GENOMIC DNA]</scope>
    <source>
        <strain evidence="7 8">Sp245</strain>
    </source>
</reference>
<dbReference type="RefSeq" id="WP_014199075.1">
    <property type="nucleotide sequence ID" value="NC_016595.1"/>
</dbReference>
<protein>
    <submittedName>
        <fullName evidence="7">DNA-invertase</fullName>
    </submittedName>
</protein>
<evidence type="ECO:0000259" key="6">
    <source>
        <dbReference type="PROSITE" id="PS51736"/>
    </source>
</evidence>
<dbReference type="GO" id="GO:0003677">
    <property type="term" value="F:DNA binding"/>
    <property type="evidence" value="ECO:0007669"/>
    <property type="project" value="UniProtKB-KW"/>
</dbReference>
<dbReference type="CDD" id="cd00569">
    <property type="entry name" value="HTH_Hin_like"/>
    <property type="match status" value="1"/>
</dbReference>
<evidence type="ECO:0000256" key="4">
    <source>
        <dbReference type="ARBA" id="ARBA00023125"/>
    </source>
</evidence>
<keyword evidence="8" id="KW-1185">Reference proteome</keyword>
<dbReference type="PROSITE" id="PS51736">
    <property type="entry name" value="RECOMBINASES_3"/>
    <property type="match status" value="1"/>
</dbReference>
<dbReference type="KEGG" id="abs:AZOBR_p310297"/>
<proteinExistence type="inferred from homology"/>
<keyword evidence="5" id="KW-0233">DNA recombination</keyword>
<dbReference type="SMART" id="SM00857">
    <property type="entry name" value="Resolvase"/>
    <property type="match status" value="1"/>
</dbReference>
<comment type="similarity">
    <text evidence="1">Belongs to the site-specific recombinase resolvase family.</text>
</comment>
<evidence type="ECO:0000256" key="1">
    <source>
        <dbReference type="ARBA" id="ARBA00009913"/>
    </source>
</evidence>
<keyword evidence="4" id="KW-0238">DNA-binding</keyword>
<sequence length="196" mass="21913">MLLGYARVSKAEGQDTSAQVDALRVAGCMRVFQEAGSGGRWDRPELHRLLDQLRPDDVVVVWKLDRLSRSLKDLLLILERIEQAQAGFRSLTEAVDTTGPAGRMMMQMLGAFAEFERAMIRERTRAGLEAARNQGRHGGRRPKLTTAQCREIVEMVTSGRKSAAEVSRLFGVHPATVSRLLSRARRLADDSEQILR</sequence>
<keyword evidence="2" id="KW-0229">DNA integration</keyword>
<dbReference type="GO" id="GO:0000150">
    <property type="term" value="F:DNA strand exchange activity"/>
    <property type="evidence" value="ECO:0007669"/>
    <property type="project" value="UniProtKB-KW"/>
</dbReference>
<keyword evidence="7" id="KW-0614">Plasmid</keyword>
<dbReference type="AlphaFoldDB" id="A0A9P1JZ46"/>
<dbReference type="Pfam" id="PF00239">
    <property type="entry name" value="Resolvase"/>
    <property type="match status" value="1"/>
</dbReference>
<dbReference type="Gene3D" id="3.40.50.1390">
    <property type="entry name" value="Resolvase, N-terminal catalytic domain"/>
    <property type="match status" value="1"/>
</dbReference>
<dbReference type="PANTHER" id="PTHR30461:SF2">
    <property type="entry name" value="SERINE RECOMBINASE PINE-RELATED"/>
    <property type="match status" value="1"/>
</dbReference>
<dbReference type="SUPFAM" id="SSF53041">
    <property type="entry name" value="Resolvase-like"/>
    <property type="match status" value="1"/>
</dbReference>
<dbReference type="InterPro" id="IPR050639">
    <property type="entry name" value="SSR_resolvase"/>
</dbReference>
<evidence type="ECO:0000313" key="8">
    <source>
        <dbReference type="Proteomes" id="UP000007319"/>
    </source>
</evidence>
<accession>A0A9P1JZ46</accession>
<dbReference type="CDD" id="cd03768">
    <property type="entry name" value="SR_ResInv"/>
    <property type="match status" value="1"/>
</dbReference>
<dbReference type="FunFam" id="3.40.50.1390:FF:000001">
    <property type="entry name" value="DNA recombinase"/>
    <property type="match status" value="1"/>
</dbReference>
<organism evidence="7 8">
    <name type="scientific">Azospirillum baldaniorum</name>
    <dbReference type="NCBI Taxonomy" id="1064539"/>
    <lineage>
        <taxon>Bacteria</taxon>
        <taxon>Pseudomonadati</taxon>
        <taxon>Pseudomonadota</taxon>
        <taxon>Alphaproteobacteria</taxon>
        <taxon>Rhodospirillales</taxon>
        <taxon>Azospirillaceae</taxon>
        <taxon>Azospirillum</taxon>
    </lineage>
</organism>
<dbReference type="Proteomes" id="UP000007319">
    <property type="component" value="Plasmid AZOBR_p3"/>
</dbReference>
<dbReference type="InterPro" id="IPR006119">
    <property type="entry name" value="Resolv_N"/>
</dbReference>
<name>A0A9P1JZ46_9PROT</name>
<dbReference type="InterPro" id="IPR036162">
    <property type="entry name" value="Resolvase-like_N_sf"/>
</dbReference>
<evidence type="ECO:0000256" key="5">
    <source>
        <dbReference type="ARBA" id="ARBA00023172"/>
    </source>
</evidence>
<dbReference type="GO" id="GO:0015074">
    <property type="term" value="P:DNA integration"/>
    <property type="evidence" value="ECO:0007669"/>
    <property type="project" value="UniProtKB-KW"/>
</dbReference>
<gene>
    <name evidence="7" type="primary">gin</name>
    <name evidence="7" type="ORF">AZOBR_p310297</name>
</gene>
<keyword evidence="3" id="KW-0230">DNA invertase</keyword>
<dbReference type="Gene3D" id="1.10.10.60">
    <property type="entry name" value="Homeodomain-like"/>
    <property type="match status" value="1"/>
</dbReference>
<evidence type="ECO:0000313" key="7">
    <source>
        <dbReference type="EMBL" id="CCD02555.1"/>
    </source>
</evidence>
<dbReference type="EMBL" id="HE577330">
    <property type="protein sequence ID" value="CCD02555.1"/>
    <property type="molecule type" value="Genomic_DNA"/>
</dbReference>